<dbReference type="GO" id="GO:0004644">
    <property type="term" value="F:phosphoribosylglycinamide formyltransferase activity"/>
    <property type="evidence" value="ECO:0007669"/>
    <property type="project" value="UniProtKB-EC"/>
</dbReference>
<dbReference type="PROSITE" id="PS00373">
    <property type="entry name" value="GART"/>
    <property type="match status" value="1"/>
</dbReference>
<keyword evidence="3 6" id="KW-0658">Purine biosynthesis</keyword>
<keyword evidence="9" id="KW-1185">Reference proteome</keyword>
<dbReference type="RefSeq" id="WP_385942283.1">
    <property type="nucleotide sequence ID" value="NZ_JBHSOZ010000008.1"/>
</dbReference>
<accession>A0ABW0YP25</accession>
<dbReference type="SUPFAM" id="SSF53328">
    <property type="entry name" value="Formyltransferase"/>
    <property type="match status" value="1"/>
</dbReference>
<dbReference type="EC" id="2.1.2.2" evidence="6"/>
<dbReference type="NCBIfam" id="TIGR00639">
    <property type="entry name" value="PurN"/>
    <property type="match status" value="1"/>
</dbReference>
<dbReference type="HAMAP" id="MF_01930">
    <property type="entry name" value="PurN"/>
    <property type="match status" value="1"/>
</dbReference>
<evidence type="ECO:0000256" key="3">
    <source>
        <dbReference type="ARBA" id="ARBA00022755"/>
    </source>
</evidence>
<dbReference type="PANTHER" id="PTHR43369">
    <property type="entry name" value="PHOSPHORIBOSYLGLYCINAMIDE FORMYLTRANSFERASE"/>
    <property type="match status" value="1"/>
</dbReference>
<dbReference type="InterPro" id="IPR002376">
    <property type="entry name" value="Formyl_transf_N"/>
</dbReference>
<dbReference type="CDD" id="cd08645">
    <property type="entry name" value="FMT_core_GART"/>
    <property type="match status" value="1"/>
</dbReference>
<comment type="caution">
    <text evidence="8">The sequence shown here is derived from an EMBL/GenBank/DDBJ whole genome shotgun (WGS) entry which is preliminary data.</text>
</comment>
<comment type="similarity">
    <text evidence="4 6">Belongs to the GART family.</text>
</comment>
<evidence type="ECO:0000256" key="5">
    <source>
        <dbReference type="ARBA" id="ARBA00047664"/>
    </source>
</evidence>
<proteinExistence type="inferred from homology"/>
<feature type="domain" description="Formyl transferase N-terminal" evidence="7">
    <location>
        <begin position="3"/>
        <end position="182"/>
    </location>
</feature>
<dbReference type="InterPro" id="IPR036477">
    <property type="entry name" value="Formyl_transf_N_sf"/>
</dbReference>
<dbReference type="Gene3D" id="3.40.50.170">
    <property type="entry name" value="Formyl transferase, N-terminal domain"/>
    <property type="match status" value="1"/>
</dbReference>
<evidence type="ECO:0000259" key="7">
    <source>
        <dbReference type="Pfam" id="PF00551"/>
    </source>
</evidence>
<dbReference type="InterPro" id="IPR001555">
    <property type="entry name" value="GART_AS"/>
</dbReference>
<protein>
    <recommendedName>
        <fullName evidence="6">Phosphoribosylglycinamide formyltransferase</fullName>
        <ecNumber evidence="6">2.1.2.2</ecNumber>
    </recommendedName>
    <alternativeName>
        <fullName evidence="6">5'-phosphoribosylglycinamide transformylase</fullName>
    </alternativeName>
    <alternativeName>
        <fullName evidence="6">GAR transformylase</fullName>
        <shortName evidence="6">GART</shortName>
    </alternativeName>
</protein>
<keyword evidence="2 6" id="KW-0808">Transferase</keyword>
<name>A0ABW0YP25_9BACI</name>
<organism evidence="8 9">
    <name type="scientific">Thalassorhabdus alkalitolerans</name>
    <dbReference type="NCBI Taxonomy" id="2282697"/>
    <lineage>
        <taxon>Bacteria</taxon>
        <taxon>Bacillati</taxon>
        <taxon>Bacillota</taxon>
        <taxon>Bacilli</taxon>
        <taxon>Bacillales</taxon>
        <taxon>Bacillaceae</taxon>
        <taxon>Thalassorhabdus</taxon>
    </lineage>
</organism>
<reference evidence="9" key="1">
    <citation type="journal article" date="2019" name="Int. J. Syst. Evol. Microbiol.">
        <title>The Global Catalogue of Microorganisms (GCM) 10K type strain sequencing project: providing services to taxonomists for standard genome sequencing and annotation.</title>
        <authorList>
            <consortium name="The Broad Institute Genomics Platform"/>
            <consortium name="The Broad Institute Genome Sequencing Center for Infectious Disease"/>
            <person name="Wu L."/>
            <person name="Ma J."/>
        </authorList>
    </citation>
    <scope>NUCLEOTIDE SEQUENCE [LARGE SCALE GENOMIC DNA]</scope>
    <source>
        <strain evidence="9">CECT 7184</strain>
    </source>
</reference>
<gene>
    <name evidence="6 8" type="primary">purN</name>
    <name evidence="8" type="ORF">ACFPU1_14165</name>
</gene>
<feature type="binding site" evidence="6">
    <location>
        <begin position="12"/>
        <end position="14"/>
    </location>
    <ligand>
        <name>N(1)-(5-phospho-beta-D-ribosyl)glycinamide</name>
        <dbReference type="ChEBI" id="CHEBI:143788"/>
    </ligand>
</feature>
<feature type="site" description="Raises pKa of active site His" evidence="6">
    <location>
        <position position="145"/>
    </location>
</feature>
<feature type="binding site" evidence="6">
    <location>
        <position position="107"/>
    </location>
    <ligand>
        <name>(6R)-10-formyltetrahydrofolate</name>
        <dbReference type="ChEBI" id="CHEBI:195366"/>
    </ligand>
</feature>
<dbReference type="PANTHER" id="PTHR43369:SF2">
    <property type="entry name" value="PHOSPHORIBOSYLGLYCINAMIDE FORMYLTRANSFERASE"/>
    <property type="match status" value="1"/>
</dbReference>
<dbReference type="EMBL" id="JBHSOZ010000008">
    <property type="protein sequence ID" value="MFC5713911.1"/>
    <property type="molecule type" value="Genomic_DNA"/>
</dbReference>
<dbReference type="InterPro" id="IPR004607">
    <property type="entry name" value="GART"/>
</dbReference>
<feature type="binding site" evidence="6">
    <location>
        <begin position="90"/>
        <end position="93"/>
    </location>
    <ligand>
        <name>(6R)-10-formyltetrahydrofolate</name>
        <dbReference type="ChEBI" id="CHEBI:195366"/>
    </ligand>
</feature>
<comment type="function">
    <text evidence="6">Catalyzes the transfer of a formyl group from 10-formyltetrahydrofolate to 5-phospho-ribosyl-glycinamide (GAR), producing 5-phospho-ribosyl-N-formylglycinamide (FGAR) and tetrahydrofolate.</text>
</comment>
<comment type="catalytic activity">
    <reaction evidence="5 6">
        <text>N(1)-(5-phospho-beta-D-ribosyl)glycinamide + (6R)-10-formyltetrahydrofolate = N(2)-formyl-N(1)-(5-phospho-beta-D-ribosyl)glycinamide + (6S)-5,6,7,8-tetrahydrofolate + H(+)</text>
        <dbReference type="Rhea" id="RHEA:15053"/>
        <dbReference type="ChEBI" id="CHEBI:15378"/>
        <dbReference type="ChEBI" id="CHEBI:57453"/>
        <dbReference type="ChEBI" id="CHEBI:143788"/>
        <dbReference type="ChEBI" id="CHEBI:147286"/>
        <dbReference type="ChEBI" id="CHEBI:195366"/>
        <dbReference type="EC" id="2.1.2.2"/>
    </reaction>
</comment>
<evidence type="ECO:0000256" key="6">
    <source>
        <dbReference type="HAMAP-Rule" id="MF_01930"/>
    </source>
</evidence>
<evidence type="ECO:0000313" key="8">
    <source>
        <dbReference type="EMBL" id="MFC5713911.1"/>
    </source>
</evidence>
<sequence length="195" mass="21394">MTRLAVFASGSGTNFQSIAEAIHTGKLDASIALVVCDKKDAIVLQRAQKLGIDTFVFQASDFPSKASYEKVILDELKSRDVEFLVLAGYMRLVGDTLLQEYPGKIVNIHPSLLPSFPGKDAIGQALQASVKVTGVTIHLVDDGMDTGPIIAQEAIVIEKDDNRETVTKAIQTVEHRLYPQTLKNILERQNVSEYH</sequence>
<evidence type="ECO:0000256" key="4">
    <source>
        <dbReference type="ARBA" id="ARBA00038440"/>
    </source>
</evidence>
<evidence type="ECO:0000256" key="1">
    <source>
        <dbReference type="ARBA" id="ARBA00005054"/>
    </source>
</evidence>
<feature type="active site" description="Proton donor" evidence="6">
    <location>
        <position position="109"/>
    </location>
</feature>
<dbReference type="Pfam" id="PF00551">
    <property type="entry name" value="Formyl_trans_N"/>
    <property type="match status" value="1"/>
</dbReference>
<comment type="pathway">
    <text evidence="1 6">Purine metabolism; IMP biosynthesis via de novo pathway; N(2)-formyl-N(1)-(5-phospho-D-ribosyl)glycinamide from N(1)-(5-phospho-D-ribosyl)glycinamide (10-formyl THF route): step 1/1.</text>
</comment>
<feature type="binding site" evidence="6">
    <location>
        <position position="65"/>
    </location>
    <ligand>
        <name>(6R)-10-formyltetrahydrofolate</name>
        <dbReference type="ChEBI" id="CHEBI:195366"/>
    </ligand>
</feature>
<dbReference type="Proteomes" id="UP001596142">
    <property type="component" value="Unassembled WGS sequence"/>
</dbReference>
<evidence type="ECO:0000256" key="2">
    <source>
        <dbReference type="ARBA" id="ARBA00022679"/>
    </source>
</evidence>
<evidence type="ECO:0000313" key="9">
    <source>
        <dbReference type="Proteomes" id="UP001596142"/>
    </source>
</evidence>